<dbReference type="Pfam" id="PF06985">
    <property type="entry name" value="HET"/>
    <property type="match status" value="1"/>
</dbReference>
<organism evidence="2 3">
    <name type="scientific">Scytalidium lignicola</name>
    <name type="common">Hyphomycete</name>
    <dbReference type="NCBI Taxonomy" id="5539"/>
    <lineage>
        <taxon>Eukaryota</taxon>
        <taxon>Fungi</taxon>
        <taxon>Dikarya</taxon>
        <taxon>Ascomycota</taxon>
        <taxon>Pezizomycotina</taxon>
        <taxon>Leotiomycetes</taxon>
        <taxon>Leotiomycetes incertae sedis</taxon>
        <taxon>Scytalidium</taxon>
    </lineage>
</organism>
<reference evidence="2 3" key="1">
    <citation type="submission" date="2018-05" db="EMBL/GenBank/DDBJ databases">
        <title>Draft genome sequence of Scytalidium lignicola DSM 105466, a ubiquitous saprotrophic fungus.</title>
        <authorList>
            <person name="Buettner E."/>
            <person name="Gebauer A.M."/>
            <person name="Hofrichter M."/>
            <person name="Liers C."/>
            <person name="Kellner H."/>
        </authorList>
    </citation>
    <scope>NUCLEOTIDE SEQUENCE [LARGE SCALE GENOMIC DNA]</scope>
    <source>
        <strain evidence="2 3">DSM 105466</strain>
    </source>
</reference>
<dbReference type="PANTHER" id="PTHR24148">
    <property type="entry name" value="ANKYRIN REPEAT DOMAIN-CONTAINING PROTEIN 39 HOMOLOG-RELATED"/>
    <property type="match status" value="1"/>
</dbReference>
<dbReference type="AlphaFoldDB" id="A0A3E2HID2"/>
<gene>
    <name evidence="2" type="ORF">B7463_g3139</name>
</gene>
<evidence type="ECO:0000313" key="3">
    <source>
        <dbReference type="Proteomes" id="UP000258309"/>
    </source>
</evidence>
<dbReference type="STRING" id="5539.A0A3E2HID2"/>
<dbReference type="OrthoDB" id="2157530at2759"/>
<dbReference type="Proteomes" id="UP000258309">
    <property type="component" value="Unassembled WGS sequence"/>
</dbReference>
<feature type="non-terminal residue" evidence="2">
    <location>
        <position position="1"/>
    </location>
</feature>
<proteinExistence type="predicted"/>
<name>A0A3E2HID2_SCYLI</name>
<accession>A0A3E2HID2</accession>
<dbReference type="PANTHER" id="PTHR24148:SF64">
    <property type="entry name" value="HETEROKARYON INCOMPATIBILITY DOMAIN-CONTAINING PROTEIN"/>
    <property type="match status" value="1"/>
</dbReference>
<keyword evidence="3" id="KW-1185">Reference proteome</keyword>
<evidence type="ECO:0000313" key="2">
    <source>
        <dbReference type="EMBL" id="RFU33188.1"/>
    </source>
</evidence>
<dbReference type="Pfam" id="PF26639">
    <property type="entry name" value="Het-6_barrel"/>
    <property type="match status" value="1"/>
</dbReference>
<sequence>MSTTIKIRKSGLIPFQDFSCKSLVICRLNRYRPLESSTHIRILHLKDGGEGEPLRCKIEHVDLQRKPSYQAISYVWGSSNKPFWIEVDDGLEVFKIPLTASLNHALRDLRSVCKSGSNIFWADAICINQADTAERSKQVRFMGRIYSEAASVITYIGPASLTDYKGLDLARQILEYADSHQDQPPDPRLRVRVFHNQVGFPDSQNPLWETLGSLLKREWPTRAWMVQEFLLNRKLLMLCGRKYIPWNTFLQFPRLVADGRIPGGFVGSTMGTVLDNLSVLEVLRTARQENPDLKMTMLELLQWCHVMSSTDARDKIYSVLGLTCDQLDIIPDYSTSIAQVYQDIAVRILNTHPTLDILSSAHGNKSLKLPSWVPDWSFWSDDIPVPLVHDVTFSKPCFYDACAGAKPIIKFNARYSRLTVHGVVLDHISFSSGKLGDRIFPSAPEQQGETFYRFQHLLKELRGWRESLPQTLADEVFWRTLIANVVYEQREAGSEVGEWFSAYMHFLCSSGWSIPMSEPAINLAHKFFVNMFAKVERRSLCTTERGYLCLAPPDAEVGDSLCILLGGRVPYILRLDDGGAYILVGESYVHGFMKGEALKNDAAKDSSKDFELV</sequence>
<comment type="caution">
    <text evidence="2">The sequence shown here is derived from an EMBL/GenBank/DDBJ whole genome shotgun (WGS) entry which is preliminary data.</text>
</comment>
<dbReference type="EMBL" id="NCSJ02000039">
    <property type="protein sequence ID" value="RFU33188.1"/>
    <property type="molecule type" value="Genomic_DNA"/>
</dbReference>
<protein>
    <recommendedName>
        <fullName evidence="1">Heterokaryon incompatibility domain-containing protein</fullName>
    </recommendedName>
</protein>
<dbReference type="InterPro" id="IPR052895">
    <property type="entry name" value="HetReg/Transcr_Mod"/>
</dbReference>
<feature type="domain" description="Heterokaryon incompatibility" evidence="1">
    <location>
        <begin position="69"/>
        <end position="228"/>
    </location>
</feature>
<dbReference type="InterPro" id="IPR010730">
    <property type="entry name" value="HET"/>
</dbReference>
<evidence type="ECO:0000259" key="1">
    <source>
        <dbReference type="Pfam" id="PF06985"/>
    </source>
</evidence>
<feature type="non-terminal residue" evidence="2">
    <location>
        <position position="613"/>
    </location>
</feature>
<dbReference type="OMA" id="DEVFHAY"/>